<accession>A0A7V9A7M1</accession>
<dbReference type="PANTHER" id="PTHR30007">
    <property type="entry name" value="PHP DOMAIN PROTEIN"/>
    <property type="match status" value="1"/>
</dbReference>
<name>A0A7V9A7M1_9BACT</name>
<proteinExistence type="predicted"/>
<dbReference type="EMBL" id="JABRWO010000007">
    <property type="protein sequence ID" value="MBA2115565.1"/>
    <property type="molecule type" value="Genomic_DNA"/>
</dbReference>
<evidence type="ECO:0000313" key="2">
    <source>
        <dbReference type="EMBL" id="MBA2115565.1"/>
    </source>
</evidence>
<keyword evidence="3" id="KW-1185">Reference proteome</keyword>
<sequence>MTNPHGTPLAVEVSAANRHDVNFILPLVFQRCPKVGGVPGRPLETPYLMRADTGYTSKDLLHLFAWCEIRPQIPQWGEDRATGLGKLRWPLERSIAWLKQYRRIGTRRERTVQTFESFVTLACSRIAY</sequence>
<gene>
    <name evidence="2" type="ORF">HOV93_27470</name>
</gene>
<dbReference type="Pfam" id="PF13586">
    <property type="entry name" value="DDE_Tnp_1_2"/>
    <property type="match status" value="1"/>
</dbReference>
<evidence type="ECO:0000259" key="1">
    <source>
        <dbReference type="Pfam" id="PF13586"/>
    </source>
</evidence>
<organism evidence="2 3">
    <name type="scientific">Bremerella alba</name>
    <dbReference type="NCBI Taxonomy" id="980252"/>
    <lineage>
        <taxon>Bacteria</taxon>
        <taxon>Pseudomonadati</taxon>
        <taxon>Planctomycetota</taxon>
        <taxon>Planctomycetia</taxon>
        <taxon>Pirellulales</taxon>
        <taxon>Pirellulaceae</taxon>
        <taxon>Bremerella</taxon>
    </lineage>
</organism>
<dbReference type="Proteomes" id="UP000551616">
    <property type="component" value="Unassembled WGS sequence"/>
</dbReference>
<dbReference type="InterPro" id="IPR025668">
    <property type="entry name" value="Tnp_DDE_dom"/>
</dbReference>
<reference evidence="2 3" key="1">
    <citation type="submission" date="2020-05" db="EMBL/GenBank/DDBJ databases">
        <title>Bremerella alba sp. nov., a novel planctomycete isolated from the surface of the macroalga Fucus spiralis.</title>
        <authorList>
            <person name="Godinho O."/>
            <person name="Botelho R."/>
            <person name="Albuquerque L."/>
            <person name="Wiegand S."/>
            <person name="Da Costa M.S."/>
            <person name="Lobo-Da-Cunha A."/>
            <person name="Jogler C."/>
            <person name="Lage O.M."/>
        </authorList>
    </citation>
    <scope>NUCLEOTIDE SEQUENCE [LARGE SCALE GENOMIC DNA]</scope>
    <source>
        <strain evidence="2 3">FF15</strain>
    </source>
</reference>
<feature type="domain" description="Transposase DDE" evidence="1">
    <location>
        <begin position="49"/>
        <end position="127"/>
    </location>
</feature>
<dbReference type="AlphaFoldDB" id="A0A7V9A7M1"/>
<dbReference type="PANTHER" id="PTHR30007:SF1">
    <property type="entry name" value="BLR1914 PROTEIN"/>
    <property type="match status" value="1"/>
</dbReference>
<comment type="caution">
    <text evidence="2">The sequence shown here is derived from an EMBL/GenBank/DDBJ whole genome shotgun (WGS) entry which is preliminary data.</text>
</comment>
<evidence type="ECO:0000313" key="3">
    <source>
        <dbReference type="Proteomes" id="UP000551616"/>
    </source>
</evidence>
<protein>
    <recommendedName>
        <fullName evidence="1">Transposase DDE domain-containing protein</fullName>
    </recommendedName>
</protein>